<dbReference type="CDD" id="cd13733">
    <property type="entry name" value="SPRY_PRY_C-I_1"/>
    <property type="match status" value="1"/>
</dbReference>
<evidence type="ECO:0000256" key="7">
    <source>
        <dbReference type="SAM" id="Coils"/>
    </source>
</evidence>
<proteinExistence type="predicted"/>
<dbReference type="GO" id="GO:0008270">
    <property type="term" value="F:zinc ion binding"/>
    <property type="evidence" value="ECO:0007669"/>
    <property type="project" value="UniProtKB-KW"/>
</dbReference>
<dbReference type="InterPro" id="IPR017907">
    <property type="entry name" value="Znf_RING_CS"/>
</dbReference>
<keyword evidence="1" id="KW-0399">Innate immunity</keyword>
<dbReference type="RefSeq" id="XP_023258540.1">
    <property type="nucleotide sequence ID" value="XM_023402772.1"/>
</dbReference>
<dbReference type="PRINTS" id="PR01407">
    <property type="entry name" value="BUTYPHLNCDUF"/>
</dbReference>
<dbReference type="SMART" id="SM00589">
    <property type="entry name" value="PRY"/>
    <property type="match status" value="1"/>
</dbReference>
<evidence type="ECO:0000259" key="9">
    <source>
        <dbReference type="PROSITE" id="PS50119"/>
    </source>
</evidence>
<keyword evidence="2" id="KW-0479">Metal-binding</keyword>
<dbReference type="Pfam" id="PF25600">
    <property type="entry name" value="TRIM_CC"/>
    <property type="match status" value="1"/>
</dbReference>
<dbReference type="AlphaFoldDB" id="A0A3B4WL92"/>
<evidence type="ECO:0000256" key="2">
    <source>
        <dbReference type="ARBA" id="ARBA00022723"/>
    </source>
</evidence>
<dbReference type="CDD" id="cd19769">
    <property type="entry name" value="Bbox2_TRIM16-like"/>
    <property type="match status" value="1"/>
</dbReference>
<feature type="coiled-coil region" evidence="7">
    <location>
        <begin position="332"/>
        <end position="359"/>
    </location>
</feature>
<evidence type="ECO:0000313" key="12">
    <source>
        <dbReference type="Proteomes" id="UP000261360"/>
    </source>
</evidence>
<dbReference type="InterPro" id="IPR001841">
    <property type="entry name" value="Znf_RING"/>
</dbReference>
<dbReference type="Pfam" id="PF00643">
    <property type="entry name" value="zf-B_box"/>
    <property type="match status" value="1"/>
</dbReference>
<feature type="domain" description="B box-type" evidence="9">
    <location>
        <begin position="142"/>
        <end position="182"/>
    </location>
</feature>
<name>A0A3B4WL92_SERLL</name>
<dbReference type="PROSITE" id="PS50188">
    <property type="entry name" value="B302_SPRY"/>
    <property type="match status" value="1"/>
</dbReference>
<sequence>MDAGICLLTEDQFLCPICLDVFTIPVAISCGHTFCKTCITEQWDINTHCQCPVCKQVFYTRPELQVNTLISQIADQLRHEAQQTANSSSSEDVSCDICTETKKKALKSCLVCLSSYCETHLEPHRTESGLKRHQLSDPVENLKVRFCTKHKKPLELFCKVDQRCVCMHCMVLDHKEHDIVPLEEARKDKKMELGKTEANIQMMIELRQMKIHKIKHSVKLSNEDANREKTGGVQIFNFIRNLMERQQKNVTDTIEEKQRTTEEQAKGSIRELKQEISELTKQSAKTVELSYTEDDLDFLQGFLSLKAALPTTDWTKVSIRLPLYEGTVRIAVERLVEQLKETEAQLGEMKDMLSKAELKKVQRYAVDVILNPDTAHPRLILSDDGKEVKHSKIRKNVRDSSDRFSCLYNVLGKRGFSSGRFYYEVQVNANADWDLGVVRKSINRKGKGPLNPKEGYWAIGLMNGEYTSHADSPIELSAKPEKVGVFVDYEQGLVSFYDVDTADCIYSFTGCSFTEKLYPFFSHGGKSSTPLILTPVYYNE</sequence>
<evidence type="ECO:0000256" key="3">
    <source>
        <dbReference type="ARBA" id="ARBA00022771"/>
    </source>
</evidence>
<dbReference type="FunFam" id="2.60.120.920:FF:000004">
    <property type="entry name" value="Butyrophilin subfamily 1 member A1"/>
    <property type="match status" value="1"/>
</dbReference>
<dbReference type="PANTHER" id="PTHR25465:SF32">
    <property type="entry name" value="BLOODTHIRSTY-RELATED GENE FAMILY, MEMBER 16 ISOFORM X1-RELATED"/>
    <property type="match status" value="1"/>
</dbReference>
<evidence type="ECO:0000259" key="10">
    <source>
        <dbReference type="PROSITE" id="PS50188"/>
    </source>
</evidence>
<keyword evidence="4" id="KW-0862">Zinc</keyword>
<dbReference type="PANTHER" id="PTHR25465">
    <property type="entry name" value="B-BOX DOMAIN CONTAINING"/>
    <property type="match status" value="1"/>
</dbReference>
<protein>
    <submittedName>
        <fullName evidence="11">Nuclear factor 7, brain-like</fullName>
    </submittedName>
</protein>
<keyword evidence="3 6" id="KW-0863">Zinc-finger</keyword>
<dbReference type="SUPFAM" id="SSF57845">
    <property type="entry name" value="B-box zinc-binding domain"/>
    <property type="match status" value="1"/>
</dbReference>
<dbReference type="OrthoDB" id="6105938at2759"/>
<dbReference type="InterPro" id="IPR003879">
    <property type="entry name" value="Butyrophylin_SPRY"/>
</dbReference>
<dbReference type="InterPro" id="IPR027370">
    <property type="entry name" value="Znf-RING_euk"/>
</dbReference>
<dbReference type="SMART" id="SM00184">
    <property type="entry name" value="RING"/>
    <property type="match status" value="1"/>
</dbReference>
<dbReference type="Pfam" id="PF13445">
    <property type="entry name" value="zf-RING_UBOX"/>
    <property type="match status" value="1"/>
</dbReference>
<dbReference type="InterPro" id="IPR006574">
    <property type="entry name" value="PRY"/>
</dbReference>
<keyword evidence="12" id="KW-1185">Reference proteome</keyword>
<feature type="domain" description="B30.2/SPRY" evidence="10">
    <location>
        <begin position="348"/>
        <end position="538"/>
    </location>
</feature>
<dbReference type="SMART" id="SM00336">
    <property type="entry name" value="BBOX"/>
    <property type="match status" value="1"/>
</dbReference>
<keyword evidence="5" id="KW-0391">Immunity</keyword>
<organism evidence="11 12">
    <name type="scientific">Seriola lalandi dorsalis</name>
    <dbReference type="NCBI Taxonomy" id="1841481"/>
    <lineage>
        <taxon>Eukaryota</taxon>
        <taxon>Metazoa</taxon>
        <taxon>Chordata</taxon>
        <taxon>Craniata</taxon>
        <taxon>Vertebrata</taxon>
        <taxon>Euteleostomi</taxon>
        <taxon>Actinopterygii</taxon>
        <taxon>Neopterygii</taxon>
        <taxon>Teleostei</taxon>
        <taxon>Neoteleostei</taxon>
        <taxon>Acanthomorphata</taxon>
        <taxon>Carangaria</taxon>
        <taxon>Carangiformes</taxon>
        <taxon>Carangidae</taxon>
        <taxon>Seriola</taxon>
    </lineage>
</organism>
<dbReference type="Pfam" id="PF00622">
    <property type="entry name" value="SPRY"/>
    <property type="match status" value="1"/>
</dbReference>
<dbReference type="Ensembl" id="ENSSLDT00000005378.1">
    <property type="protein sequence ID" value="ENSSLDP00000005211.1"/>
    <property type="gene ID" value="ENSSLDG00000004143.1"/>
</dbReference>
<dbReference type="Gene3D" id="4.10.830.40">
    <property type="match status" value="1"/>
</dbReference>
<evidence type="ECO:0000313" key="11">
    <source>
        <dbReference type="Ensembl" id="ENSSLDP00000005211.1"/>
    </source>
</evidence>
<dbReference type="Gene3D" id="3.30.160.60">
    <property type="entry name" value="Classic Zinc Finger"/>
    <property type="match status" value="1"/>
</dbReference>
<dbReference type="InterPro" id="IPR003877">
    <property type="entry name" value="SPRY_dom"/>
</dbReference>
<dbReference type="InterPro" id="IPR051051">
    <property type="entry name" value="E3_ubiq-ligase_TRIM/RNF"/>
</dbReference>
<feature type="coiled-coil region" evidence="7">
    <location>
        <begin position="243"/>
        <end position="289"/>
    </location>
</feature>
<dbReference type="Gene3D" id="2.60.120.920">
    <property type="match status" value="1"/>
</dbReference>
<feature type="domain" description="RING-type" evidence="8">
    <location>
        <begin position="15"/>
        <end position="55"/>
    </location>
</feature>
<dbReference type="InterPro" id="IPR001870">
    <property type="entry name" value="B30.2/SPRY"/>
</dbReference>
<dbReference type="InterPro" id="IPR000315">
    <property type="entry name" value="Znf_B-box"/>
</dbReference>
<dbReference type="PROSITE" id="PS50119">
    <property type="entry name" value="ZF_BBOX"/>
    <property type="match status" value="1"/>
</dbReference>
<dbReference type="Proteomes" id="UP000261360">
    <property type="component" value="Unplaced"/>
</dbReference>
<dbReference type="PROSITE" id="PS00518">
    <property type="entry name" value="ZF_RING_1"/>
    <property type="match status" value="1"/>
</dbReference>
<reference evidence="11" key="1">
    <citation type="submission" date="2025-08" db="UniProtKB">
        <authorList>
            <consortium name="Ensembl"/>
        </authorList>
    </citation>
    <scope>IDENTIFICATION</scope>
</reference>
<dbReference type="SUPFAM" id="SSF49899">
    <property type="entry name" value="Concanavalin A-like lectins/glucanases"/>
    <property type="match status" value="1"/>
</dbReference>
<dbReference type="InterPro" id="IPR013320">
    <property type="entry name" value="ConA-like_dom_sf"/>
</dbReference>
<dbReference type="SUPFAM" id="SSF57850">
    <property type="entry name" value="RING/U-box"/>
    <property type="match status" value="1"/>
</dbReference>
<dbReference type="GO" id="GO:0045087">
    <property type="term" value="P:innate immune response"/>
    <property type="evidence" value="ECO:0007669"/>
    <property type="project" value="UniProtKB-KW"/>
</dbReference>
<evidence type="ECO:0000256" key="1">
    <source>
        <dbReference type="ARBA" id="ARBA00022588"/>
    </source>
</evidence>
<dbReference type="GeneTree" id="ENSGT01040000240400"/>
<evidence type="ECO:0000259" key="8">
    <source>
        <dbReference type="PROSITE" id="PS50089"/>
    </source>
</evidence>
<evidence type="ECO:0000256" key="5">
    <source>
        <dbReference type="ARBA" id="ARBA00022859"/>
    </source>
</evidence>
<dbReference type="GO" id="GO:0005737">
    <property type="term" value="C:cytoplasm"/>
    <property type="evidence" value="ECO:0007669"/>
    <property type="project" value="UniProtKB-ARBA"/>
</dbReference>
<dbReference type="InterPro" id="IPR013083">
    <property type="entry name" value="Znf_RING/FYVE/PHD"/>
</dbReference>
<dbReference type="GeneID" id="111652489"/>
<dbReference type="KEGG" id="slal:111652489"/>
<dbReference type="SMART" id="SM00449">
    <property type="entry name" value="SPRY"/>
    <property type="match status" value="1"/>
</dbReference>
<dbReference type="InterPro" id="IPR058030">
    <property type="entry name" value="TRIM8/14/16/25/29/45/65_CC"/>
</dbReference>
<dbReference type="InterPro" id="IPR043136">
    <property type="entry name" value="B30.2/SPRY_sf"/>
</dbReference>
<accession>A0A3B4WL92</accession>
<dbReference type="Gene3D" id="3.30.40.10">
    <property type="entry name" value="Zinc/RING finger domain, C3HC4 (zinc finger)"/>
    <property type="match status" value="1"/>
</dbReference>
<evidence type="ECO:0000256" key="6">
    <source>
        <dbReference type="PROSITE-ProRule" id="PRU00024"/>
    </source>
</evidence>
<dbReference type="Pfam" id="PF13765">
    <property type="entry name" value="PRY"/>
    <property type="match status" value="1"/>
</dbReference>
<reference evidence="11" key="2">
    <citation type="submission" date="2025-09" db="UniProtKB">
        <authorList>
            <consortium name="Ensembl"/>
        </authorList>
    </citation>
    <scope>IDENTIFICATION</scope>
</reference>
<dbReference type="PROSITE" id="PS50089">
    <property type="entry name" value="ZF_RING_2"/>
    <property type="match status" value="1"/>
</dbReference>
<keyword evidence="7" id="KW-0175">Coiled coil</keyword>
<evidence type="ECO:0000256" key="4">
    <source>
        <dbReference type="ARBA" id="ARBA00022833"/>
    </source>
</evidence>